<dbReference type="EC" id="3.1.2.6" evidence="5"/>
<feature type="domain" description="Metallo-beta-lactamase" evidence="10">
    <location>
        <begin position="83"/>
        <end position="250"/>
    </location>
</feature>
<evidence type="ECO:0000256" key="7">
    <source>
        <dbReference type="ARBA" id="ARBA00022801"/>
    </source>
</evidence>
<evidence type="ECO:0000259" key="10">
    <source>
        <dbReference type="SMART" id="SM00849"/>
    </source>
</evidence>
<dbReference type="GO" id="GO:0019243">
    <property type="term" value="P:methylglyoxal catabolic process to D-lactate via S-lactoyl-glutathione"/>
    <property type="evidence" value="ECO:0007669"/>
    <property type="project" value="InterPro"/>
</dbReference>
<keyword evidence="7 11" id="KW-0378">Hydrolase</keyword>
<evidence type="ECO:0000256" key="3">
    <source>
        <dbReference type="ARBA" id="ARBA00004963"/>
    </source>
</evidence>
<dbReference type="GO" id="GO:0004416">
    <property type="term" value="F:hydroxyacylglutathione hydrolase activity"/>
    <property type="evidence" value="ECO:0007669"/>
    <property type="project" value="UniProtKB-EC"/>
</dbReference>
<dbReference type="InterPro" id="IPR032282">
    <property type="entry name" value="HAGH_C"/>
</dbReference>
<dbReference type="InterPro" id="IPR001279">
    <property type="entry name" value="Metallo-B-lactamas"/>
</dbReference>
<evidence type="ECO:0000256" key="9">
    <source>
        <dbReference type="ARBA" id="ARBA00031044"/>
    </source>
</evidence>
<dbReference type="GO" id="GO:0046872">
    <property type="term" value="F:metal ion binding"/>
    <property type="evidence" value="ECO:0007669"/>
    <property type="project" value="UniProtKB-KW"/>
</dbReference>
<keyword evidence="12" id="KW-1185">Reference proteome</keyword>
<dbReference type="SMART" id="SM00849">
    <property type="entry name" value="Lactamase_B"/>
    <property type="match status" value="1"/>
</dbReference>
<comment type="catalytic activity">
    <reaction evidence="1">
        <text>an S-(2-hydroxyacyl)glutathione + H2O = a 2-hydroxy carboxylate + glutathione + H(+)</text>
        <dbReference type="Rhea" id="RHEA:21864"/>
        <dbReference type="ChEBI" id="CHEBI:15377"/>
        <dbReference type="ChEBI" id="CHEBI:15378"/>
        <dbReference type="ChEBI" id="CHEBI:57925"/>
        <dbReference type="ChEBI" id="CHEBI:58896"/>
        <dbReference type="ChEBI" id="CHEBI:71261"/>
        <dbReference type="EC" id="3.1.2.6"/>
    </reaction>
</comment>
<dbReference type="PANTHER" id="PTHR11935:SF94">
    <property type="entry name" value="TENZING NORGAY, ISOFORM C"/>
    <property type="match status" value="1"/>
</dbReference>
<sequence>MAPGAFIPGAIRSFTCHRQILPCAAACTVRHKRILRRGADVRRCSLRMHGSSRETPLALGTRAGQEVLLGDRLAVLPVPILSDNYSYLVIDRARKTAAAVDPAEPQVVVREANARGYRITSVITTHHHWDHAGGNAEIRQLLGKQDLEIIGGVGEDIPFANVYMKDGDEHKLKDSSLSIRAILTPCHTRGHVSFTVANPSSSGPGAALFCGDTLFIGGCGRFFEGSAKDMVASLAKLRKLPADTLVFCGHEYTISNLKFAAHVEAENEKVHSMLEWAKEQVARGDFTVPSTMGGELQYNPFMRCQELAGRHGSQWQSEEEAMASLREMKNRF</sequence>
<evidence type="ECO:0000313" key="11">
    <source>
        <dbReference type="EMBL" id="KAA8492485.1"/>
    </source>
</evidence>
<evidence type="ECO:0000256" key="8">
    <source>
        <dbReference type="ARBA" id="ARBA00022833"/>
    </source>
</evidence>
<dbReference type="OrthoDB" id="515692at2759"/>
<reference evidence="12" key="1">
    <citation type="journal article" date="2019" name="Nat. Commun.">
        <title>Expansion of phycobilisome linker gene families in mesophilic red algae.</title>
        <authorList>
            <person name="Lee J."/>
            <person name="Kim D."/>
            <person name="Bhattacharya D."/>
            <person name="Yoon H.S."/>
        </authorList>
    </citation>
    <scope>NUCLEOTIDE SEQUENCE [LARGE SCALE GENOMIC DNA]</scope>
    <source>
        <strain evidence="12">CCMP 1328</strain>
    </source>
</reference>
<comment type="pathway">
    <text evidence="3">Secondary metabolite metabolism; methylglyoxal degradation; (R)-lactate from methylglyoxal: step 2/2.</text>
</comment>
<dbReference type="InterPro" id="IPR017782">
    <property type="entry name" value="Hydroxyacylglutathione_Hdrlase"/>
</dbReference>
<dbReference type="Gene3D" id="3.60.15.10">
    <property type="entry name" value="Ribonuclease Z/Hydroxyacylglutathione hydrolase-like"/>
    <property type="match status" value="1"/>
</dbReference>
<gene>
    <name evidence="11" type="ORF">FVE85_7992</name>
</gene>
<accession>A0A5J4YMV0</accession>
<dbReference type="InterPro" id="IPR036866">
    <property type="entry name" value="RibonucZ/Hydroxyglut_hydro"/>
</dbReference>
<evidence type="ECO:0000313" key="12">
    <source>
        <dbReference type="Proteomes" id="UP000324585"/>
    </source>
</evidence>
<evidence type="ECO:0000256" key="4">
    <source>
        <dbReference type="ARBA" id="ARBA00006759"/>
    </source>
</evidence>
<keyword evidence="6" id="KW-0479">Metal-binding</keyword>
<name>A0A5J4YMV0_PORPP</name>
<evidence type="ECO:0000256" key="6">
    <source>
        <dbReference type="ARBA" id="ARBA00022723"/>
    </source>
</evidence>
<evidence type="ECO:0000256" key="1">
    <source>
        <dbReference type="ARBA" id="ARBA00001623"/>
    </source>
</evidence>
<dbReference type="NCBIfam" id="TIGR03413">
    <property type="entry name" value="GSH_gloB"/>
    <property type="match status" value="1"/>
</dbReference>
<comment type="cofactor">
    <cofactor evidence="2">
        <name>Zn(2+)</name>
        <dbReference type="ChEBI" id="CHEBI:29105"/>
    </cofactor>
</comment>
<dbReference type="SUPFAM" id="SSF56281">
    <property type="entry name" value="Metallo-hydrolase/oxidoreductase"/>
    <property type="match status" value="1"/>
</dbReference>
<protein>
    <recommendedName>
        <fullName evidence="5">hydroxyacylglutathione hydrolase</fullName>
        <ecNumber evidence="5">3.1.2.6</ecNumber>
    </recommendedName>
    <alternativeName>
        <fullName evidence="9">Glyoxalase II</fullName>
    </alternativeName>
</protein>
<dbReference type="Pfam" id="PF00753">
    <property type="entry name" value="Lactamase_B"/>
    <property type="match status" value="1"/>
</dbReference>
<dbReference type="PANTHER" id="PTHR11935">
    <property type="entry name" value="BETA LACTAMASE DOMAIN"/>
    <property type="match status" value="1"/>
</dbReference>
<dbReference type="OMA" id="NYIWLLQ"/>
<dbReference type="Pfam" id="PF16123">
    <property type="entry name" value="HAGH_C"/>
    <property type="match status" value="1"/>
</dbReference>
<organism evidence="11 12">
    <name type="scientific">Porphyridium purpureum</name>
    <name type="common">Red alga</name>
    <name type="synonym">Porphyridium cruentum</name>
    <dbReference type="NCBI Taxonomy" id="35688"/>
    <lineage>
        <taxon>Eukaryota</taxon>
        <taxon>Rhodophyta</taxon>
        <taxon>Bangiophyceae</taxon>
        <taxon>Porphyridiales</taxon>
        <taxon>Porphyridiaceae</taxon>
        <taxon>Porphyridium</taxon>
    </lineage>
</organism>
<evidence type="ECO:0000256" key="5">
    <source>
        <dbReference type="ARBA" id="ARBA00011917"/>
    </source>
</evidence>
<proteinExistence type="inferred from homology"/>
<comment type="similarity">
    <text evidence="4">Belongs to the metallo-beta-lactamase superfamily. Glyoxalase II family.</text>
</comment>
<dbReference type="InterPro" id="IPR035680">
    <property type="entry name" value="Clx_II_MBL"/>
</dbReference>
<dbReference type="AlphaFoldDB" id="A0A5J4YMV0"/>
<evidence type="ECO:0000256" key="2">
    <source>
        <dbReference type="ARBA" id="ARBA00001947"/>
    </source>
</evidence>
<comment type="caution">
    <text evidence="11">The sequence shown here is derived from an EMBL/GenBank/DDBJ whole genome shotgun (WGS) entry which is preliminary data.</text>
</comment>
<dbReference type="CDD" id="cd07723">
    <property type="entry name" value="hydroxyacylglutathione_hydrolase_MBL-fold"/>
    <property type="match status" value="1"/>
</dbReference>
<dbReference type="EMBL" id="VRMN01000009">
    <property type="protein sequence ID" value="KAA8492485.1"/>
    <property type="molecule type" value="Genomic_DNA"/>
</dbReference>
<dbReference type="Proteomes" id="UP000324585">
    <property type="component" value="Unassembled WGS sequence"/>
</dbReference>
<dbReference type="HAMAP" id="MF_01374">
    <property type="entry name" value="Glyoxalase_2"/>
    <property type="match status" value="1"/>
</dbReference>
<keyword evidence="8" id="KW-0862">Zinc</keyword>